<accession>A0ABV7LLP7</accession>
<dbReference type="Proteomes" id="UP001595579">
    <property type="component" value="Unassembled WGS sequence"/>
</dbReference>
<dbReference type="PRINTS" id="PR00111">
    <property type="entry name" value="ABHYDROLASE"/>
</dbReference>
<keyword evidence="3" id="KW-1185">Reference proteome</keyword>
<dbReference type="PROSITE" id="PS51257">
    <property type="entry name" value="PROKAR_LIPOPROTEIN"/>
    <property type="match status" value="1"/>
</dbReference>
<organism evidence="2 3">
    <name type="scientific">Litchfieldella rifensis</name>
    <dbReference type="NCBI Taxonomy" id="762643"/>
    <lineage>
        <taxon>Bacteria</taxon>
        <taxon>Pseudomonadati</taxon>
        <taxon>Pseudomonadota</taxon>
        <taxon>Gammaproteobacteria</taxon>
        <taxon>Oceanospirillales</taxon>
        <taxon>Halomonadaceae</taxon>
        <taxon>Litchfieldella</taxon>
    </lineage>
</organism>
<evidence type="ECO:0000259" key="1">
    <source>
        <dbReference type="Pfam" id="PF12146"/>
    </source>
</evidence>
<dbReference type="InterPro" id="IPR017208">
    <property type="entry name" value="UCP037442_abhydr"/>
</dbReference>
<comment type="caution">
    <text evidence="2">The sequence shown here is derived from an EMBL/GenBank/DDBJ whole genome shotgun (WGS) entry which is preliminary data.</text>
</comment>
<feature type="domain" description="Serine aminopeptidase S33" evidence="1">
    <location>
        <begin position="62"/>
        <end position="298"/>
    </location>
</feature>
<dbReference type="PANTHER" id="PTHR11614">
    <property type="entry name" value="PHOSPHOLIPASE-RELATED"/>
    <property type="match status" value="1"/>
</dbReference>
<evidence type="ECO:0000313" key="2">
    <source>
        <dbReference type="EMBL" id="MFC3283449.1"/>
    </source>
</evidence>
<proteinExistence type="predicted"/>
<dbReference type="InterPro" id="IPR029058">
    <property type="entry name" value="AB_hydrolase_fold"/>
</dbReference>
<dbReference type="InterPro" id="IPR000073">
    <property type="entry name" value="AB_hydrolase_1"/>
</dbReference>
<dbReference type="PIRSF" id="PIRSF037442">
    <property type="entry name" value="UCP037442_abhydr"/>
    <property type="match status" value="1"/>
</dbReference>
<dbReference type="InterPro" id="IPR051044">
    <property type="entry name" value="MAG_DAG_Lipase"/>
</dbReference>
<dbReference type="Gene3D" id="3.40.50.1820">
    <property type="entry name" value="alpha/beta hydrolase"/>
    <property type="match status" value="1"/>
</dbReference>
<dbReference type="GO" id="GO:0016787">
    <property type="term" value="F:hydrolase activity"/>
    <property type="evidence" value="ECO:0007669"/>
    <property type="project" value="UniProtKB-KW"/>
</dbReference>
<dbReference type="RefSeq" id="WP_386772517.1">
    <property type="nucleotide sequence ID" value="NZ_JBHRUG010000017.1"/>
</dbReference>
<reference evidence="3" key="1">
    <citation type="journal article" date="2019" name="Int. J. Syst. Evol. Microbiol.">
        <title>The Global Catalogue of Microorganisms (GCM) 10K type strain sequencing project: providing services to taxonomists for standard genome sequencing and annotation.</title>
        <authorList>
            <consortium name="The Broad Institute Genomics Platform"/>
            <consortium name="The Broad Institute Genome Sequencing Center for Infectious Disease"/>
            <person name="Wu L."/>
            <person name="Ma J."/>
        </authorList>
    </citation>
    <scope>NUCLEOTIDE SEQUENCE [LARGE SCALE GENOMIC DNA]</scope>
    <source>
        <strain evidence="3">CECT 7698</strain>
    </source>
</reference>
<dbReference type="Pfam" id="PF12146">
    <property type="entry name" value="Hydrolase_4"/>
    <property type="match status" value="1"/>
</dbReference>
<gene>
    <name evidence="2" type="ORF">ACFOEV_07500</name>
</gene>
<keyword evidence="2" id="KW-0378">Hydrolase</keyword>
<name>A0ABV7LLP7_9GAMM</name>
<sequence length="340" mass="37733">MDRLPIALALTLLLTITLVGCASRVITQSPGPGHQDPELKDFAIIARDGYRLPLRHWPAKTSPQAVVLAVHGFNDHGGSFEILAESLTERGISVYAHDQRGFGTTAQRRLWPGQERLAEDVKTISRLLRKRYPRTPLYLVGNSMGAAVVMLALSGNDSPPVDGSVLISPAVWGQSAMPWYQRLGLWLGVRLFPSTTFSARMTRRLGIEPTDDPEIKQLLAKDPLILRSARVDTLYGVSRMMDDALKAAPRLTGPLLIMYGEEDQIIPPEAICDMLERLPDSEATPWRMAIYPAGYHMLDRYTGRAQTHADIASWLLDPQAPLPSQHEVALSEARRRLCNC</sequence>
<dbReference type="InterPro" id="IPR022742">
    <property type="entry name" value="Hydrolase_4"/>
</dbReference>
<dbReference type="SUPFAM" id="SSF53474">
    <property type="entry name" value="alpha/beta-Hydrolases"/>
    <property type="match status" value="1"/>
</dbReference>
<evidence type="ECO:0000313" key="3">
    <source>
        <dbReference type="Proteomes" id="UP001595579"/>
    </source>
</evidence>
<protein>
    <submittedName>
        <fullName evidence="2">Alpha/beta hydrolase</fullName>
    </submittedName>
</protein>
<dbReference type="EMBL" id="JBHRUG010000017">
    <property type="protein sequence ID" value="MFC3283449.1"/>
    <property type="molecule type" value="Genomic_DNA"/>
</dbReference>